<feature type="transmembrane region" description="Helical" evidence="1">
    <location>
        <begin position="393"/>
        <end position="418"/>
    </location>
</feature>
<accession>A0A517VI19</accession>
<dbReference type="GO" id="GO:0042910">
    <property type="term" value="F:xenobiotic transmembrane transporter activity"/>
    <property type="evidence" value="ECO:0007669"/>
    <property type="project" value="TreeGrafter"/>
</dbReference>
<feature type="transmembrane region" description="Helical" evidence="1">
    <location>
        <begin position="1027"/>
        <end position="1051"/>
    </location>
</feature>
<sequence length="1158" mass="126198">MLRALISFSIREPLIMLCATALLIGFGWFSAREVPIDAIPNIGENQVIIFTAWPGRSPKDVEDQVTYPLSVSMLAVPDAESVRGKSLFGYSFVQVTFKNSTDFYWARSRVAEQLGTSAASLPEGVVPTLGPDATGLGQVLYYVLQPPPDMNLAELRSLQDFVVKYELQAVPGVSEVASVGGYVRQYQIEIDPDKLRFHDIPLDQVIDAVRKSNIDVGAKTVESGGMEFIIRGRGFIGADQDSSQAVNDIEQTVVRSREGVPIRIRDLGRVQLGPEFRRGAIDLNGAEAVGGVVVMRFGENPRKVIDRIKTKMSQIEPSLKGVKFDLIYDRTGLINETIGTLTTALTQEVIITAVVILLFLLHLRASLVVAITLPIAVLMAFIAMNVFGIDANIMSLAGIAIAIGTMVDMGIVVSESIYDQLAEWEAKGKPGGKTARLTVINTAAAEVAPAVVTAVMTTVVSFFPVFMLTGRDYKLFAPLAWTKTFSITAALIVAITLVPLLSRLFLASPQRTHRRRSLISVVFALVCGFLVWSAAETLVSLISISLPVLILGAVIAGGIGSYWLLSERLRPIDENPVGKLIHFLYEPTLRFFMRHKLLFFSFPTLVVLLGMGAWIGMPTVLKPFESVARLLGVDANEVPGWVETKHLFPGLESNDWIALDEGSWFYMPTLYPAASFTQAMEVLQTQDALIKEIPEVENVLGKIGRIDSALDPAPAAMIETYVMLKPVEQWREGITSKDIWEQINAVATLPGVTPASPLQPIEGRVIMLQSGIKAPMAIRIFGDSLDGLAKASIAVADQLKQISQVNGSTVNPDIVLGKPYVEFDVSRETAARYGMSTAMVNEIIETALGGSNVTRTVEGRERYPIRVRYDRNLREQIDELSRLPVVTHSDEIIPLSLLAEMKTTWGPGVINSEDARLVAHVSFSSSGQEGALETVAAVEQSLRAAQANGSLDLPAGYALQAVGSFQNQVEANNRLMWVVPLVILTNLFIIYLQFRNFPIALAVFSGIPVAFAGGMILLAVNDIQINTAVWVGFIALFGIAVDDGVVMATYLDQIFTRNRLKNTSDIRNAVVEAGLKRIRPCLMTTFTTIIALLPVIYATGRGSDVAKAMAWPVIGGMTVALLTLFVVPVIFAAYKEFKMNLGLDDPHWAGTEDKIESS</sequence>
<dbReference type="Gene3D" id="3.30.2090.10">
    <property type="entry name" value="Multidrug efflux transporter AcrB TolC docking domain, DN and DC subdomains"/>
    <property type="match status" value="2"/>
</dbReference>
<protein>
    <submittedName>
        <fullName evidence="2">Cation efflux system protein CusA</fullName>
    </submittedName>
</protein>
<keyword evidence="3" id="KW-1185">Reference proteome</keyword>
<reference evidence="2 3" key="1">
    <citation type="submission" date="2019-02" db="EMBL/GenBank/DDBJ databases">
        <title>Deep-cultivation of Planctomycetes and their phenomic and genomic characterization uncovers novel biology.</title>
        <authorList>
            <person name="Wiegand S."/>
            <person name="Jogler M."/>
            <person name="Boedeker C."/>
            <person name="Pinto D."/>
            <person name="Vollmers J."/>
            <person name="Rivas-Marin E."/>
            <person name="Kohn T."/>
            <person name="Peeters S.H."/>
            <person name="Heuer A."/>
            <person name="Rast P."/>
            <person name="Oberbeckmann S."/>
            <person name="Bunk B."/>
            <person name="Jeske O."/>
            <person name="Meyerdierks A."/>
            <person name="Storesund J.E."/>
            <person name="Kallscheuer N."/>
            <person name="Luecker S."/>
            <person name="Lage O.M."/>
            <person name="Pohl T."/>
            <person name="Merkel B.J."/>
            <person name="Hornburger P."/>
            <person name="Mueller R.-W."/>
            <person name="Bruemmer F."/>
            <person name="Labrenz M."/>
            <person name="Spormann A.M."/>
            <person name="Op den Camp H."/>
            <person name="Overmann J."/>
            <person name="Amann R."/>
            <person name="Jetten M.S.M."/>
            <person name="Mascher T."/>
            <person name="Medema M.H."/>
            <person name="Devos D.P."/>
            <person name="Kaster A.-K."/>
            <person name="Ovreas L."/>
            <person name="Rohde M."/>
            <person name="Galperin M.Y."/>
            <person name="Jogler C."/>
        </authorList>
    </citation>
    <scope>NUCLEOTIDE SEQUENCE [LARGE SCALE GENOMIC DNA]</scope>
    <source>
        <strain evidence="2 3">Pan161</strain>
    </source>
</reference>
<dbReference type="AlphaFoldDB" id="A0A517VI19"/>
<dbReference type="PRINTS" id="PR00702">
    <property type="entry name" value="ACRIFLAVINRP"/>
</dbReference>
<dbReference type="EMBL" id="CP036343">
    <property type="protein sequence ID" value="QDT92664.1"/>
    <property type="molecule type" value="Genomic_DNA"/>
</dbReference>
<dbReference type="RefSeq" id="WP_145230515.1">
    <property type="nucleotide sequence ID" value="NZ_CP036343.1"/>
</dbReference>
<dbReference type="SUPFAM" id="SSF82714">
    <property type="entry name" value="Multidrug efflux transporter AcrB TolC docking domain, DN and DC subdomains"/>
    <property type="match status" value="2"/>
</dbReference>
<dbReference type="GO" id="GO:0005886">
    <property type="term" value="C:plasma membrane"/>
    <property type="evidence" value="ECO:0007669"/>
    <property type="project" value="TreeGrafter"/>
</dbReference>
<dbReference type="InterPro" id="IPR027463">
    <property type="entry name" value="AcrB_DN_DC_subdom"/>
</dbReference>
<dbReference type="Gene3D" id="3.30.70.1430">
    <property type="entry name" value="Multidrug efflux transporter AcrB pore domain"/>
    <property type="match status" value="2"/>
</dbReference>
<feature type="transmembrane region" description="Helical" evidence="1">
    <location>
        <begin position="999"/>
        <end position="1021"/>
    </location>
</feature>
<name>A0A517VI19_9PLAN</name>
<feature type="transmembrane region" description="Helical" evidence="1">
    <location>
        <begin position="367"/>
        <end position="387"/>
    </location>
</feature>
<dbReference type="SUPFAM" id="SSF82693">
    <property type="entry name" value="Multidrug efflux transporter AcrB pore domain, PN1, PN2, PC1 and PC2 subdomains"/>
    <property type="match status" value="2"/>
</dbReference>
<dbReference type="SUPFAM" id="SSF82866">
    <property type="entry name" value="Multidrug efflux transporter AcrB transmembrane domain"/>
    <property type="match status" value="2"/>
</dbReference>
<dbReference type="KEGG" id="gax:Pan161_43320"/>
<evidence type="ECO:0000313" key="3">
    <source>
        <dbReference type="Proteomes" id="UP000316855"/>
    </source>
</evidence>
<dbReference type="PANTHER" id="PTHR32063">
    <property type="match status" value="1"/>
</dbReference>
<dbReference type="Gene3D" id="3.30.70.1320">
    <property type="entry name" value="Multidrug efflux transporter AcrB pore domain like"/>
    <property type="match status" value="1"/>
</dbReference>
<dbReference type="Gene3D" id="1.20.1640.10">
    <property type="entry name" value="Multidrug efflux transporter AcrB transmembrane domain"/>
    <property type="match status" value="3"/>
</dbReference>
<dbReference type="Pfam" id="PF00873">
    <property type="entry name" value="ACR_tran"/>
    <property type="match status" value="2"/>
</dbReference>
<organism evidence="2 3">
    <name type="scientific">Gimesia algae</name>
    <dbReference type="NCBI Taxonomy" id="2527971"/>
    <lineage>
        <taxon>Bacteria</taxon>
        <taxon>Pseudomonadati</taxon>
        <taxon>Planctomycetota</taxon>
        <taxon>Planctomycetia</taxon>
        <taxon>Planctomycetales</taxon>
        <taxon>Planctomycetaceae</taxon>
        <taxon>Gimesia</taxon>
    </lineage>
</organism>
<keyword evidence="1" id="KW-0812">Transmembrane</keyword>
<feature type="transmembrane region" description="Helical" evidence="1">
    <location>
        <begin position="541"/>
        <end position="565"/>
    </location>
</feature>
<dbReference type="OrthoDB" id="219750at2"/>
<dbReference type="Proteomes" id="UP000316855">
    <property type="component" value="Chromosome"/>
</dbReference>
<feature type="transmembrane region" description="Helical" evidence="1">
    <location>
        <begin position="439"/>
        <end position="465"/>
    </location>
</feature>
<feature type="transmembrane region" description="Helical" evidence="1">
    <location>
        <begin position="518"/>
        <end position="535"/>
    </location>
</feature>
<gene>
    <name evidence="2" type="primary">cusA</name>
    <name evidence="2" type="ORF">Pan161_43320</name>
</gene>
<feature type="transmembrane region" description="Helical" evidence="1">
    <location>
        <begin position="485"/>
        <end position="506"/>
    </location>
</feature>
<evidence type="ECO:0000313" key="2">
    <source>
        <dbReference type="EMBL" id="QDT92664.1"/>
    </source>
</evidence>
<feature type="transmembrane region" description="Helical" evidence="1">
    <location>
        <begin position="1081"/>
        <end position="1098"/>
    </location>
</feature>
<keyword evidence="1" id="KW-0472">Membrane</keyword>
<evidence type="ECO:0000256" key="1">
    <source>
        <dbReference type="SAM" id="Phobius"/>
    </source>
</evidence>
<proteinExistence type="predicted"/>
<dbReference type="Gene3D" id="3.30.70.1440">
    <property type="entry name" value="Multidrug efflux transporter AcrB pore domain"/>
    <property type="match status" value="1"/>
</dbReference>
<dbReference type="PANTHER" id="PTHR32063:SF19">
    <property type="entry name" value="CATION EFFLUX SYSTEM PROTEIN CUSA"/>
    <property type="match status" value="1"/>
</dbReference>
<feature type="transmembrane region" description="Helical" evidence="1">
    <location>
        <begin position="597"/>
        <end position="617"/>
    </location>
</feature>
<feature type="transmembrane region" description="Helical" evidence="1">
    <location>
        <begin position="338"/>
        <end position="360"/>
    </location>
</feature>
<keyword evidence="1" id="KW-1133">Transmembrane helix</keyword>
<feature type="transmembrane region" description="Helical" evidence="1">
    <location>
        <begin position="975"/>
        <end position="992"/>
    </location>
</feature>
<dbReference type="InterPro" id="IPR001036">
    <property type="entry name" value="Acrflvin-R"/>
</dbReference>
<feature type="transmembrane region" description="Helical" evidence="1">
    <location>
        <begin position="1110"/>
        <end position="1134"/>
    </location>
</feature>